<evidence type="ECO:0000313" key="2">
    <source>
        <dbReference type="Proteomes" id="UP000075260"/>
    </source>
</evidence>
<sequence>MLARAIRATFERRKTALPTTTPVALTAAFTEDATKKTQQWSGFVRKAGVRDAGTLAETIAAVRAFVEAPLMAAANGTPAPGTWRAGGAWG</sequence>
<dbReference type="EMBL" id="JEMA01000186">
    <property type="protein sequence ID" value="KYF73530.1"/>
    <property type="molecule type" value="Genomic_DNA"/>
</dbReference>
<evidence type="ECO:0000313" key="1">
    <source>
        <dbReference type="EMBL" id="KYF73530.1"/>
    </source>
</evidence>
<protein>
    <submittedName>
        <fullName evidence="1">Uncharacterized protein</fullName>
    </submittedName>
</protein>
<gene>
    <name evidence="1" type="ORF">BE15_15815</name>
</gene>
<comment type="caution">
    <text evidence="1">The sequence shown here is derived from an EMBL/GenBank/DDBJ whole genome shotgun (WGS) entry which is preliminary data.</text>
</comment>
<organism evidence="1 2">
    <name type="scientific">Sorangium cellulosum</name>
    <name type="common">Polyangium cellulosum</name>
    <dbReference type="NCBI Taxonomy" id="56"/>
    <lineage>
        <taxon>Bacteria</taxon>
        <taxon>Pseudomonadati</taxon>
        <taxon>Myxococcota</taxon>
        <taxon>Polyangia</taxon>
        <taxon>Polyangiales</taxon>
        <taxon>Polyangiaceae</taxon>
        <taxon>Sorangium</taxon>
    </lineage>
</organism>
<reference evidence="1 2" key="1">
    <citation type="submission" date="2014-02" db="EMBL/GenBank/DDBJ databases">
        <title>The small core and large imbalanced accessory genome model reveals a collaborative survival strategy of Sorangium cellulosum strains in nature.</title>
        <authorList>
            <person name="Han K."/>
            <person name="Peng R."/>
            <person name="Blom J."/>
            <person name="Li Y.-Z."/>
        </authorList>
    </citation>
    <scope>NUCLEOTIDE SEQUENCE [LARGE SCALE GENOMIC DNA]</scope>
    <source>
        <strain evidence="1 2">So0008-312</strain>
    </source>
</reference>
<proteinExistence type="predicted"/>
<dbReference type="RefSeq" id="WP_061605710.1">
    <property type="nucleotide sequence ID" value="NZ_CP162579.1"/>
</dbReference>
<dbReference type="AlphaFoldDB" id="A0A150QZU5"/>
<name>A0A150QZU5_SORCE</name>
<dbReference type="OrthoDB" id="9808443at2"/>
<dbReference type="Proteomes" id="UP000075260">
    <property type="component" value="Unassembled WGS sequence"/>
</dbReference>
<accession>A0A150QZU5</accession>